<sequence length="100" mass="10066">MIKTGSRLASQVCDTQVIVISPADSLDDLRCGGVAMVEVGTPAADGVSLDDRFAGGTVLGKRYVDEGGAEVLVTKAGAGALSVGDVVLVFKESKALPASD</sequence>
<evidence type="ECO:0000313" key="1">
    <source>
        <dbReference type="EMBL" id="MBD1319348.1"/>
    </source>
</evidence>
<proteinExistence type="predicted"/>
<organism evidence="1 2">
    <name type="scientific">Gordonia hankookensis</name>
    <dbReference type="NCBI Taxonomy" id="589403"/>
    <lineage>
        <taxon>Bacteria</taxon>
        <taxon>Bacillati</taxon>
        <taxon>Actinomycetota</taxon>
        <taxon>Actinomycetes</taxon>
        <taxon>Mycobacteriales</taxon>
        <taxon>Gordoniaceae</taxon>
        <taxon>Gordonia</taxon>
    </lineage>
</organism>
<dbReference type="RefSeq" id="WP_190266187.1">
    <property type="nucleotide sequence ID" value="NZ_BAABAD010000003.1"/>
</dbReference>
<accession>A0ABR7WAS2</accession>
<dbReference type="EMBL" id="JACWMS010000001">
    <property type="protein sequence ID" value="MBD1319348.1"/>
    <property type="molecule type" value="Genomic_DNA"/>
</dbReference>
<name>A0ABR7WAS2_9ACTN</name>
<keyword evidence="2" id="KW-1185">Reference proteome</keyword>
<evidence type="ECO:0000313" key="2">
    <source>
        <dbReference type="Proteomes" id="UP000602395"/>
    </source>
</evidence>
<evidence type="ECO:0008006" key="3">
    <source>
        <dbReference type="Google" id="ProtNLM"/>
    </source>
</evidence>
<reference evidence="1 2" key="1">
    <citation type="submission" date="2020-09" db="EMBL/GenBank/DDBJ databases">
        <title>Novel species in genus Gordonia.</title>
        <authorList>
            <person name="Zhang G."/>
        </authorList>
    </citation>
    <scope>NUCLEOTIDE SEQUENCE [LARGE SCALE GENOMIC DNA]</scope>
    <source>
        <strain evidence="1 2">ON-33</strain>
    </source>
</reference>
<dbReference type="Proteomes" id="UP000602395">
    <property type="component" value="Unassembled WGS sequence"/>
</dbReference>
<comment type="caution">
    <text evidence="1">The sequence shown here is derived from an EMBL/GenBank/DDBJ whole genome shotgun (WGS) entry which is preliminary data.</text>
</comment>
<gene>
    <name evidence="1" type="ORF">IDF66_07105</name>
</gene>
<protein>
    <recommendedName>
        <fullName evidence="3">10 kDa chaperonin</fullName>
    </recommendedName>
</protein>